<organism evidence="1 2">
    <name type="scientific">Araneus ventricosus</name>
    <name type="common">Orbweaver spider</name>
    <name type="synonym">Epeira ventricosa</name>
    <dbReference type="NCBI Taxonomy" id="182803"/>
    <lineage>
        <taxon>Eukaryota</taxon>
        <taxon>Metazoa</taxon>
        <taxon>Ecdysozoa</taxon>
        <taxon>Arthropoda</taxon>
        <taxon>Chelicerata</taxon>
        <taxon>Arachnida</taxon>
        <taxon>Araneae</taxon>
        <taxon>Araneomorphae</taxon>
        <taxon>Entelegynae</taxon>
        <taxon>Araneoidea</taxon>
        <taxon>Araneidae</taxon>
        <taxon>Araneus</taxon>
    </lineage>
</organism>
<comment type="caution">
    <text evidence="1">The sequence shown here is derived from an EMBL/GenBank/DDBJ whole genome shotgun (WGS) entry which is preliminary data.</text>
</comment>
<evidence type="ECO:0000313" key="1">
    <source>
        <dbReference type="EMBL" id="GBN10066.1"/>
    </source>
</evidence>
<dbReference type="AlphaFoldDB" id="A0A4Y2L8Z6"/>
<accession>A0A4Y2L8Z6</accession>
<dbReference type="OrthoDB" id="10060618at2759"/>
<evidence type="ECO:0000313" key="2">
    <source>
        <dbReference type="Proteomes" id="UP000499080"/>
    </source>
</evidence>
<name>A0A4Y2L8Z6_ARAVE</name>
<protein>
    <submittedName>
        <fullName evidence="1">Uncharacterized protein</fullName>
    </submittedName>
</protein>
<dbReference type="EMBL" id="BGPR01005424">
    <property type="protein sequence ID" value="GBN10066.1"/>
    <property type="molecule type" value="Genomic_DNA"/>
</dbReference>
<dbReference type="Proteomes" id="UP000499080">
    <property type="component" value="Unassembled WGS sequence"/>
</dbReference>
<proteinExistence type="predicted"/>
<gene>
    <name evidence="1" type="ORF">AVEN_273547_1</name>
</gene>
<keyword evidence="2" id="KW-1185">Reference proteome</keyword>
<reference evidence="1 2" key="1">
    <citation type="journal article" date="2019" name="Sci. Rep.">
        <title>Orb-weaving spider Araneus ventricosus genome elucidates the spidroin gene catalogue.</title>
        <authorList>
            <person name="Kono N."/>
            <person name="Nakamura H."/>
            <person name="Ohtoshi R."/>
            <person name="Moran D.A.P."/>
            <person name="Shinohara A."/>
            <person name="Yoshida Y."/>
            <person name="Fujiwara M."/>
            <person name="Mori M."/>
            <person name="Tomita M."/>
            <person name="Arakawa K."/>
        </authorList>
    </citation>
    <scope>NUCLEOTIDE SEQUENCE [LARGE SCALE GENOMIC DNA]</scope>
</reference>
<sequence>MKRMGSRLRRLKEKIKGQVLSDGKRPLGKNRLIDSQIDKIRNYYCLAIRQNLKSVHAMRQAIWAIFMHKLCTDENPQYGFCPIGEDSWRGFKKAEATGSVYKHKNNLPVAVVEAMRPVFKDLSHPDLLKKCVHGNAQNPNESMNNVIWSLVPK</sequence>